<organism evidence="7 8">
    <name type="scientific">Lentinula aciculospora</name>
    <dbReference type="NCBI Taxonomy" id="153920"/>
    <lineage>
        <taxon>Eukaryota</taxon>
        <taxon>Fungi</taxon>
        <taxon>Dikarya</taxon>
        <taxon>Basidiomycota</taxon>
        <taxon>Agaricomycotina</taxon>
        <taxon>Agaricomycetes</taxon>
        <taxon>Agaricomycetidae</taxon>
        <taxon>Agaricales</taxon>
        <taxon>Marasmiineae</taxon>
        <taxon>Omphalotaceae</taxon>
        <taxon>Lentinula</taxon>
    </lineage>
</organism>
<dbReference type="InterPro" id="IPR036864">
    <property type="entry name" value="Zn2-C6_fun-type_DNA-bd_sf"/>
</dbReference>
<evidence type="ECO:0000259" key="6">
    <source>
        <dbReference type="PROSITE" id="PS50048"/>
    </source>
</evidence>
<feature type="compositionally biased region" description="Polar residues" evidence="5">
    <location>
        <begin position="45"/>
        <end position="66"/>
    </location>
</feature>
<feature type="compositionally biased region" description="Polar residues" evidence="5">
    <location>
        <begin position="1"/>
        <end position="12"/>
    </location>
</feature>
<feature type="domain" description="Zn(2)-C6 fungal-type" evidence="6">
    <location>
        <begin position="101"/>
        <end position="132"/>
    </location>
</feature>
<dbReference type="GO" id="GO:0008270">
    <property type="term" value="F:zinc ion binding"/>
    <property type="evidence" value="ECO:0007669"/>
    <property type="project" value="InterPro"/>
</dbReference>
<evidence type="ECO:0000313" key="7">
    <source>
        <dbReference type="EMBL" id="KAJ4486376.1"/>
    </source>
</evidence>
<dbReference type="CDD" id="cd00067">
    <property type="entry name" value="GAL4"/>
    <property type="match status" value="1"/>
</dbReference>
<dbReference type="SUPFAM" id="SSF57701">
    <property type="entry name" value="Zn2/Cys6 DNA-binding domain"/>
    <property type="match status" value="1"/>
</dbReference>
<feature type="region of interest" description="Disordered" evidence="5">
    <location>
        <begin position="271"/>
        <end position="355"/>
    </location>
</feature>
<dbReference type="GO" id="GO:0003677">
    <property type="term" value="F:DNA binding"/>
    <property type="evidence" value="ECO:0007669"/>
    <property type="project" value="UniProtKB-KW"/>
</dbReference>
<dbReference type="PROSITE" id="PS50048">
    <property type="entry name" value="ZN2_CY6_FUNGAL_2"/>
    <property type="match status" value="1"/>
</dbReference>
<dbReference type="OrthoDB" id="3362851at2759"/>
<evidence type="ECO:0000313" key="8">
    <source>
        <dbReference type="Proteomes" id="UP001150266"/>
    </source>
</evidence>
<dbReference type="InterPro" id="IPR050675">
    <property type="entry name" value="OAF3"/>
</dbReference>
<dbReference type="GO" id="GO:0000981">
    <property type="term" value="F:DNA-binding transcription factor activity, RNA polymerase II-specific"/>
    <property type="evidence" value="ECO:0007669"/>
    <property type="project" value="InterPro"/>
</dbReference>
<feature type="region of interest" description="Disordered" evidence="5">
    <location>
        <begin position="371"/>
        <end position="405"/>
    </location>
</feature>
<keyword evidence="8" id="KW-1185">Reference proteome</keyword>
<evidence type="ECO:0000256" key="5">
    <source>
        <dbReference type="SAM" id="MobiDB-lite"/>
    </source>
</evidence>
<feature type="compositionally biased region" description="Low complexity" evidence="5">
    <location>
        <begin position="281"/>
        <end position="295"/>
    </location>
</feature>
<gene>
    <name evidence="7" type="ORF">J3R30DRAFT_3446241</name>
</gene>
<keyword evidence="4" id="KW-0539">Nucleus</keyword>
<feature type="region of interest" description="Disordered" evidence="5">
    <location>
        <begin position="225"/>
        <end position="259"/>
    </location>
</feature>
<feature type="compositionally biased region" description="Polar residues" evidence="5">
    <location>
        <begin position="271"/>
        <end position="280"/>
    </location>
</feature>
<dbReference type="Pfam" id="PF00172">
    <property type="entry name" value="Zn_clus"/>
    <property type="match status" value="1"/>
</dbReference>
<dbReference type="PROSITE" id="PS00463">
    <property type="entry name" value="ZN2_CY6_FUNGAL_1"/>
    <property type="match status" value="1"/>
</dbReference>
<feature type="region of interest" description="Disordered" evidence="5">
    <location>
        <begin position="1"/>
        <end position="100"/>
    </location>
</feature>
<evidence type="ECO:0000256" key="2">
    <source>
        <dbReference type="ARBA" id="ARBA00023125"/>
    </source>
</evidence>
<dbReference type="PANTHER" id="PTHR31069:SF32">
    <property type="entry name" value="ARGININE METABOLISM REGULATION PROTEIN II"/>
    <property type="match status" value="1"/>
</dbReference>
<dbReference type="AlphaFoldDB" id="A0A9W9DU66"/>
<keyword evidence="3" id="KW-0804">Transcription</keyword>
<dbReference type="EMBL" id="JAOTPV010000003">
    <property type="protein sequence ID" value="KAJ4486376.1"/>
    <property type="molecule type" value="Genomic_DNA"/>
</dbReference>
<evidence type="ECO:0000256" key="3">
    <source>
        <dbReference type="ARBA" id="ARBA00023163"/>
    </source>
</evidence>
<evidence type="ECO:0000256" key="1">
    <source>
        <dbReference type="ARBA" id="ARBA00023015"/>
    </source>
</evidence>
<feature type="compositionally biased region" description="Low complexity" evidence="5">
    <location>
        <begin position="225"/>
        <end position="235"/>
    </location>
</feature>
<dbReference type="InterPro" id="IPR001138">
    <property type="entry name" value="Zn2Cys6_DnaBD"/>
</dbReference>
<evidence type="ECO:0000256" key="4">
    <source>
        <dbReference type="ARBA" id="ARBA00023242"/>
    </source>
</evidence>
<comment type="caution">
    <text evidence="7">The sequence shown here is derived from an EMBL/GenBank/DDBJ whole genome shotgun (WGS) entry which is preliminary data.</text>
</comment>
<proteinExistence type="predicted"/>
<feature type="compositionally biased region" description="Polar residues" evidence="5">
    <location>
        <begin position="331"/>
        <end position="345"/>
    </location>
</feature>
<feature type="compositionally biased region" description="Low complexity" evidence="5">
    <location>
        <begin position="346"/>
        <end position="355"/>
    </location>
</feature>
<name>A0A9W9DU66_9AGAR</name>
<protein>
    <recommendedName>
        <fullName evidence="6">Zn(2)-C6 fungal-type domain-containing protein</fullName>
    </recommendedName>
</protein>
<keyword evidence="1" id="KW-0805">Transcription regulation</keyword>
<dbReference type="Proteomes" id="UP001150266">
    <property type="component" value="Unassembled WGS sequence"/>
</dbReference>
<reference evidence="7" key="1">
    <citation type="submission" date="2022-08" db="EMBL/GenBank/DDBJ databases">
        <title>A Global Phylogenomic Analysis of the Shiitake Genus Lentinula.</title>
        <authorList>
            <consortium name="DOE Joint Genome Institute"/>
            <person name="Sierra-Patev S."/>
            <person name="Min B."/>
            <person name="Naranjo-Ortiz M."/>
            <person name="Looney B."/>
            <person name="Konkel Z."/>
            <person name="Slot J.C."/>
            <person name="Sakamoto Y."/>
            <person name="Steenwyk J.L."/>
            <person name="Rokas A."/>
            <person name="Carro J."/>
            <person name="Camarero S."/>
            <person name="Ferreira P."/>
            <person name="Molpeceres G."/>
            <person name="Ruiz-Duenas F.J."/>
            <person name="Serrano A."/>
            <person name="Henrissat B."/>
            <person name="Drula E."/>
            <person name="Hughes K.W."/>
            <person name="Mata J.L."/>
            <person name="Ishikawa N.K."/>
            <person name="Vargas-Isla R."/>
            <person name="Ushijima S."/>
            <person name="Smith C.A."/>
            <person name="Ahrendt S."/>
            <person name="Andreopoulos W."/>
            <person name="He G."/>
            <person name="Labutti K."/>
            <person name="Lipzen A."/>
            <person name="Ng V."/>
            <person name="Riley R."/>
            <person name="Sandor L."/>
            <person name="Barry K."/>
            <person name="Martinez A.T."/>
            <person name="Xiao Y."/>
            <person name="Gibbons J.G."/>
            <person name="Terashima K."/>
            <person name="Grigoriev I.V."/>
            <person name="Hibbett D.S."/>
        </authorList>
    </citation>
    <scope>NUCLEOTIDE SEQUENCE</scope>
    <source>
        <strain evidence="7">JLM2183</strain>
    </source>
</reference>
<dbReference type="PANTHER" id="PTHR31069">
    <property type="entry name" value="OLEATE-ACTIVATED TRANSCRIPTION FACTOR 1-RELATED"/>
    <property type="match status" value="1"/>
</dbReference>
<keyword evidence="2" id="KW-0238">DNA-binding</keyword>
<feature type="compositionally biased region" description="Low complexity" evidence="5">
    <location>
        <begin position="242"/>
        <end position="253"/>
    </location>
</feature>
<sequence length="537" mass="58618">MVNPSRSPSSHTPLAADSPQASSATFQTPLPSIRHLHPYLPPSGGMSQQSQLEGTSYSHTHPTHATSRFESDTFGHVVDSENEDADPQGPPKKKRRRQALSCTECKRRKIKCDRNQPCAPCTRRGEQAKCQWHVVEPVEKYVSRAEYDELKMRFEHLENTVHRLVAMNPGAIRSAGAPLASPAVAGTAQHVTGIPVAGPDYQNNNQGPSPGYGIAGILAEQPVLSPSQSSQLSSSAHHLNTSSLKLKQSPSQQMMPPSKFLQQHDINSSESVPYKQIQQESLRPGSLSPLLSSRRPQTHTRQGSRSSVGSVGSYGSMRSPIIPQSSSGISTANSPVHQFRTLPNESSSLTSSSPSIVKNSPFSLASITSPFDSEPGLSSRSGPSDVSMLVHSTSSPSQNKPPIFNQSKNCYAQTLKLGERLRNTILVIPLRRKPCIFLPHIIHTLPILLMFHILTTHMSNLSFLPAQSIVIAVLSAVKLIIPIATLVPQGRTEEGLATLLHPRSPYRLPKQRCFMLSFPEQANPDPLRAWSLIQPRQ</sequence>
<dbReference type="SMART" id="SM00066">
    <property type="entry name" value="GAL4"/>
    <property type="match status" value="1"/>
</dbReference>
<dbReference type="Gene3D" id="4.10.240.10">
    <property type="entry name" value="Zn(2)-C6 fungal-type DNA-binding domain"/>
    <property type="match status" value="1"/>
</dbReference>
<feature type="compositionally biased region" description="Polar residues" evidence="5">
    <location>
        <begin position="19"/>
        <end position="30"/>
    </location>
</feature>
<accession>A0A9W9DU66</accession>
<feature type="compositionally biased region" description="Low complexity" evidence="5">
    <location>
        <begin position="303"/>
        <end position="330"/>
    </location>
</feature>